<dbReference type="Pfam" id="PF12776">
    <property type="entry name" value="Myb_DNA-bind_3"/>
    <property type="match status" value="1"/>
</dbReference>
<dbReference type="PANTHER" id="PTHR47584">
    <property type="match status" value="1"/>
</dbReference>
<dbReference type="InterPro" id="IPR024752">
    <property type="entry name" value="Myb/SANT-like_dom"/>
</dbReference>
<protein>
    <recommendedName>
        <fullName evidence="2">Myb/SANT-like domain-containing protein</fullName>
    </recommendedName>
</protein>
<feature type="region of interest" description="Disordered" evidence="1">
    <location>
        <begin position="154"/>
        <end position="199"/>
    </location>
</feature>
<evidence type="ECO:0000259" key="2">
    <source>
        <dbReference type="Pfam" id="PF12776"/>
    </source>
</evidence>
<proteinExistence type="predicted"/>
<dbReference type="InterPro" id="IPR045026">
    <property type="entry name" value="LIMYB"/>
</dbReference>
<dbReference type="Proteomes" id="UP001168098">
    <property type="component" value="Unassembled WGS sequence"/>
</dbReference>
<feature type="domain" description="Myb/SANT-like" evidence="2">
    <location>
        <begin position="17"/>
        <end position="105"/>
    </location>
</feature>
<gene>
    <name evidence="3" type="ORF">PVL29_009281</name>
</gene>
<accession>A0AA39DVU0</accession>
<dbReference type="EMBL" id="JARBHA010000007">
    <property type="protein sequence ID" value="KAJ9697390.1"/>
    <property type="molecule type" value="Genomic_DNA"/>
</dbReference>
<keyword evidence="4" id="KW-1185">Reference proteome</keyword>
<dbReference type="AlphaFoldDB" id="A0AA39DVU0"/>
<reference evidence="3 4" key="1">
    <citation type="journal article" date="2023" name="BMC Biotechnol.">
        <title>Vitis rotundifolia cv Carlos genome sequencing.</title>
        <authorList>
            <person name="Huff M."/>
            <person name="Hulse-Kemp A."/>
            <person name="Scheffler B."/>
            <person name="Youngblood R."/>
            <person name="Simpson S."/>
            <person name="Babiker E."/>
            <person name="Staton M."/>
        </authorList>
    </citation>
    <scope>NUCLEOTIDE SEQUENCE [LARGE SCALE GENOMIC DNA]</scope>
    <source>
        <tissue evidence="3">Leaf</tissue>
    </source>
</reference>
<evidence type="ECO:0000256" key="1">
    <source>
        <dbReference type="SAM" id="MobiDB-lite"/>
    </source>
</evidence>
<dbReference type="PANTHER" id="PTHR47584:SF17">
    <property type="entry name" value="MYB_SANT-LIKE DNA-BINDING DOMAIN PROTEIN"/>
    <property type="match status" value="1"/>
</dbReference>
<comment type="caution">
    <text evidence="3">The sequence shown here is derived from an EMBL/GenBank/DDBJ whole genome shotgun (WGS) entry which is preliminary data.</text>
</comment>
<sequence length="270" mass="31735">MSQNVEISQANWIDSIQRKHFIDLCLQEANKDFRSGGGLKFSAWPRIAEELEKLLRKCYTSKQLKNGWDYMKRQYLIWNKMTMTGHGYNFITKTFDWPAKKWEKYLQKYPKAKQFYFKPLANVEELEALFGGVLATGSKNWSFGGVIVSGVEESSTHSTSMPSKTSISLEEDENLPRNTNDEAEGSKKTQKKGKKEQTQEEMNRIMNMLENFEGPSIKECMKILKRLLTYEDSLYYVAINAFFKKKEYREVWVEMESDRKRMGWIQSLRK</sequence>
<feature type="compositionally biased region" description="Polar residues" evidence="1">
    <location>
        <begin position="154"/>
        <end position="168"/>
    </location>
</feature>
<evidence type="ECO:0000313" key="3">
    <source>
        <dbReference type="EMBL" id="KAJ9697390.1"/>
    </source>
</evidence>
<name>A0AA39DVU0_VITRO</name>
<organism evidence="3 4">
    <name type="scientific">Vitis rotundifolia</name>
    <name type="common">Muscadine grape</name>
    <dbReference type="NCBI Taxonomy" id="103349"/>
    <lineage>
        <taxon>Eukaryota</taxon>
        <taxon>Viridiplantae</taxon>
        <taxon>Streptophyta</taxon>
        <taxon>Embryophyta</taxon>
        <taxon>Tracheophyta</taxon>
        <taxon>Spermatophyta</taxon>
        <taxon>Magnoliopsida</taxon>
        <taxon>eudicotyledons</taxon>
        <taxon>Gunneridae</taxon>
        <taxon>Pentapetalae</taxon>
        <taxon>rosids</taxon>
        <taxon>Vitales</taxon>
        <taxon>Vitaceae</taxon>
        <taxon>Viteae</taxon>
        <taxon>Vitis</taxon>
    </lineage>
</organism>
<evidence type="ECO:0000313" key="4">
    <source>
        <dbReference type="Proteomes" id="UP001168098"/>
    </source>
</evidence>